<dbReference type="AlphaFoldDB" id="A0A9D9HSG1"/>
<dbReference type="Pfam" id="PF25954">
    <property type="entry name" value="Beta-barrel_RND_2"/>
    <property type="match status" value="1"/>
</dbReference>
<evidence type="ECO:0000259" key="3">
    <source>
        <dbReference type="Pfam" id="PF25973"/>
    </source>
</evidence>
<dbReference type="EMBL" id="JADIMG010000023">
    <property type="protein sequence ID" value="MBO8459135.1"/>
    <property type="molecule type" value="Genomic_DNA"/>
</dbReference>
<evidence type="ECO:0000256" key="1">
    <source>
        <dbReference type="ARBA" id="ARBA00009477"/>
    </source>
</evidence>
<reference evidence="5" key="1">
    <citation type="submission" date="2020-10" db="EMBL/GenBank/DDBJ databases">
        <authorList>
            <person name="Gilroy R."/>
        </authorList>
    </citation>
    <scope>NUCLEOTIDE SEQUENCE</scope>
    <source>
        <strain evidence="5">G3-3990</strain>
    </source>
</reference>
<dbReference type="GO" id="GO:0015562">
    <property type="term" value="F:efflux transmembrane transporter activity"/>
    <property type="evidence" value="ECO:0007669"/>
    <property type="project" value="TreeGrafter"/>
</dbReference>
<feature type="domain" description="YknX-like C-terminal permuted SH3-like" evidence="4">
    <location>
        <begin position="267"/>
        <end position="336"/>
    </location>
</feature>
<comment type="similarity">
    <text evidence="1">Belongs to the membrane fusion protein (MFP) (TC 8.A.1) family.</text>
</comment>
<dbReference type="FunFam" id="2.40.30.170:FF:000010">
    <property type="entry name" value="Efflux RND transporter periplasmic adaptor subunit"/>
    <property type="match status" value="1"/>
</dbReference>
<dbReference type="Proteomes" id="UP000823641">
    <property type="component" value="Unassembled WGS sequence"/>
</dbReference>
<organism evidence="5 6">
    <name type="scientific">Candidatus Gallipaludibacter merdavium</name>
    <dbReference type="NCBI Taxonomy" id="2840839"/>
    <lineage>
        <taxon>Bacteria</taxon>
        <taxon>Pseudomonadati</taxon>
        <taxon>Bacteroidota</taxon>
        <taxon>Bacteroidia</taxon>
        <taxon>Bacteroidales</taxon>
        <taxon>Candidatus Gallipaludibacter</taxon>
    </lineage>
</organism>
<comment type="caution">
    <text evidence="5">The sequence shown here is derived from an EMBL/GenBank/DDBJ whole genome shotgun (WGS) entry which is preliminary data.</text>
</comment>
<dbReference type="InterPro" id="IPR058637">
    <property type="entry name" value="YknX-like_C"/>
</dbReference>
<dbReference type="NCBIfam" id="TIGR01730">
    <property type="entry name" value="RND_mfp"/>
    <property type="match status" value="1"/>
</dbReference>
<dbReference type="Pfam" id="PF25973">
    <property type="entry name" value="BSH_CzcB"/>
    <property type="match status" value="1"/>
</dbReference>
<evidence type="ECO:0000313" key="6">
    <source>
        <dbReference type="Proteomes" id="UP000823641"/>
    </source>
</evidence>
<dbReference type="SUPFAM" id="SSF111369">
    <property type="entry name" value="HlyD-like secretion proteins"/>
    <property type="match status" value="1"/>
</dbReference>
<proteinExistence type="inferred from homology"/>
<dbReference type="Gene3D" id="2.40.420.20">
    <property type="match status" value="1"/>
</dbReference>
<feature type="domain" description="CzcB-like barrel-sandwich hybrid" evidence="3">
    <location>
        <begin position="63"/>
        <end position="171"/>
    </location>
</feature>
<protein>
    <submittedName>
        <fullName evidence="5">Efflux RND transporter periplasmic adaptor subunit</fullName>
    </submittedName>
</protein>
<gene>
    <name evidence="5" type="ORF">IAA73_02220</name>
</gene>
<dbReference type="Gene3D" id="2.40.30.170">
    <property type="match status" value="1"/>
</dbReference>
<dbReference type="InterPro" id="IPR006143">
    <property type="entry name" value="RND_pump_MFP"/>
</dbReference>
<evidence type="ECO:0000259" key="2">
    <source>
        <dbReference type="Pfam" id="PF25954"/>
    </source>
</evidence>
<accession>A0A9D9HSG1</accession>
<feature type="domain" description="CusB-like beta-barrel" evidence="2">
    <location>
        <begin position="190"/>
        <end position="260"/>
    </location>
</feature>
<dbReference type="InterPro" id="IPR058647">
    <property type="entry name" value="BSH_CzcB-like"/>
</dbReference>
<evidence type="ECO:0000259" key="4">
    <source>
        <dbReference type="Pfam" id="PF25989"/>
    </source>
</evidence>
<dbReference type="Pfam" id="PF25989">
    <property type="entry name" value="YknX_C"/>
    <property type="match status" value="1"/>
</dbReference>
<name>A0A9D9HSG1_9BACT</name>
<reference evidence="5" key="2">
    <citation type="journal article" date="2021" name="PeerJ">
        <title>Extensive microbial diversity within the chicken gut microbiome revealed by metagenomics and culture.</title>
        <authorList>
            <person name="Gilroy R."/>
            <person name="Ravi A."/>
            <person name="Getino M."/>
            <person name="Pursley I."/>
            <person name="Horton D.L."/>
            <person name="Alikhan N.F."/>
            <person name="Baker D."/>
            <person name="Gharbi K."/>
            <person name="Hall N."/>
            <person name="Watson M."/>
            <person name="Adriaenssens E.M."/>
            <person name="Foster-Nyarko E."/>
            <person name="Jarju S."/>
            <person name="Secka A."/>
            <person name="Antonio M."/>
            <person name="Oren A."/>
            <person name="Chaudhuri R.R."/>
            <person name="La Ragione R."/>
            <person name="Hildebrand F."/>
            <person name="Pallen M.J."/>
        </authorList>
    </citation>
    <scope>NUCLEOTIDE SEQUENCE</scope>
    <source>
        <strain evidence="5">G3-3990</strain>
    </source>
</reference>
<sequence>MNKTSYKMAAILCAAMALNSCGKNNTKAESTTERVERVEIMKLENTEIARELEYSTVLLGYETQNVAPSLTGKIEHIYTEVGTRVNKGDMLVRMDQNQYTTTKLTYTNLLIEMQRVEALKESGSISQQTYDQTKLNFDQTKETLDFLETNTYVKAPFAGVISAKNYEDGELYSGQPILVLTQINKLKALVSIPETYFPLVKENMEVMLSSDIYPEQKFPARIEIVYPTIDPSTHTFQVQLRIPNEKEMLRPGMYVRTELALGKAETIVVPYQAVLKLQGANDRYVFINDNGYAKRVAVKLGQRFDDQVEIIADGITAGTELIVTGQARLVDGVKLNIVGHVNP</sequence>
<evidence type="ECO:0000313" key="5">
    <source>
        <dbReference type="EMBL" id="MBO8459135.1"/>
    </source>
</evidence>
<dbReference type="Gene3D" id="2.40.50.100">
    <property type="match status" value="1"/>
</dbReference>
<dbReference type="InterPro" id="IPR058792">
    <property type="entry name" value="Beta-barrel_RND_2"/>
</dbReference>
<dbReference type="GO" id="GO:1990281">
    <property type="term" value="C:efflux pump complex"/>
    <property type="evidence" value="ECO:0007669"/>
    <property type="project" value="TreeGrafter"/>
</dbReference>
<dbReference type="PANTHER" id="PTHR30469">
    <property type="entry name" value="MULTIDRUG RESISTANCE PROTEIN MDTA"/>
    <property type="match status" value="1"/>
</dbReference>